<feature type="transmembrane region" description="Helical" evidence="1">
    <location>
        <begin position="96"/>
        <end position="127"/>
    </location>
</feature>
<keyword evidence="3" id="KW-0645">Protease</keyword>
<accession>A0ABU7I5X9</accession>
<dbReference type="RefSeq" id="WP_330107096.1">
    <property type="nucleotide sequence ID" value="NZ_JAZDQT010000001.1"/>
</dbReference>
<keyword evidence="3" id="KW-0378">Hydrolase</keyword>
<dbReference type="InterPro" id="IPR027268">
    <property type="entry name" value="Peptidase_M4/M1_CTD_sf"/>
</dbReference>
<feature type="transmembrane region" description="Helical" evidence="1">
    <location>
        <begin position="51"/>
        <end position="75"/>
    </location>
</feature>
<evidence type="ECO:0000313" key="4">
    <source>
        <dbReference type="Proteomes" id="UP001336835"/>
    </source>
</evidence>
<feature type="transmembrane region" description="Helical" evidence="1">
    <location>
        <begin position="171"/>
        <end position="189"/>
    </location>
</feature>
<dbReference type="SUPFAM" id="SSF55486">
    <property type="entry name" value="Metalloproteases ('zincins'), catalytic domain"/>
    <property type="match status" value="1"/>
</dbReference>
<keyword evidence="3" id="KW-0031">Aminopeptidase</keyword>
<dbReference type="EMBL" id="JAZDQT010000001">
    <property type="protein sequence ID" value="MEE1944736.1"/>
    <property type="molecule type" value="Genomic_DNA"/>
</dbReference>
<name>A0ABU7I5X9_9SPHI</name>
<reference evidence="3 4" key="1">
    <citation type="submission" date="2024-01" db="EMBL/GenBank/DDBJ databases">
        <title>Pedobacter sp. nov., isolated from fresh soil.</title>
        <authorList>
            <person name="Le N.T.T."/>
        </authorList>
    </citation>
    <scope>NUCLEOTIDE SEQUENCE [LARGE SCALE GENOMIC DNA]</scope>
    <source>
        <strain evidence="3 4">KR3-3</strain>
    </source>
</reference>
<keyword evidence="1" id="KW-0472">Membrane</keyword>
<dbReference type="InterPro" id="IPR014782">
    <property type="entry name" value="Peptidase_M1_dom"/>
</dbReference>
<feature type="transmembrane region" description="Helical" evidence="1">
    <location>
        <begin position="21"/>
        <end position="39"/>
    </location>
</feature>
<feature type="domain" description="Peptidase M1 membrane alanine aminopeptidase" evidence="2">
    <location>
        <begin position="857"/>
        <end position="1056"/>
    </location>
</feature>
<keyword evidence="1" id="KW-0812">Transmembrane</keyword>
<organism evidence="3 4">
    <name type="scientific">Pedobacter albus</name>
    <dbReference type="NCBI Taxonomy" id="3113905"/>
    <lineage>
        <taxon>Bacteria</taxon>
        <taxon>Pseudomonadati</taxon>
        <taxon>Bacteroidota</taxon>
        <taxon>Sphingobacteriia</taxon>
        <taxon>Sphingobacteriales</taxon>
        <taxon>Sphingobacteriaceae</taxon>
        <taxon>Pedobacter</taxon>
    </lineage>
</organism>
<sequence length="1172" mass="133967">MIGQLLRFELQYHFRQLSFKITALLFFALGMFIVNGGFGSSEVYKNSPFTITYITSFLSLLTVFASTLCCANVVLRDQVYQMDSVVFTTSIKKMPYFFVRFAGLVMAVFFILVIALLGMLLGGYLFAADQLGPFKLINYLQPLLVFGLPNILFSSAIIFCTAVLSKNTRAIYAAGVLLYILYMAASILGNSPMLANSAYKTSDSLAVPILTDPFGLAAFFATVKTWTDLQRNTLQFPVEGLFLINRILWLGFTTVLIVLSYRFFNFRLGQTLKSKPAKASKRKIALVPFRNFKTQAQGLGYSWQVFKSQFKLETVSLFKHISFMVMLLLWIFIYTIELKETIFNGQYGTSAYPTTGLIVEQLRSMRFSLILVIFFAAELLGSERSVNIHSLIYSTPIKNWPMWMAKTLALMVLVLALTTTNISIGIALQLSHGYFNIEPLTYISLYYYNSLPLCLFVVLIVFAQNLSANKYLGMVLGLFVTVFFVMAQRVGLEHYLFRFATVPDLEYSYFNGFGHYAKAFDWYMVYWAGFCMLLAGLTVAMWQDRLSSTLAQRFKKIGGFVMRHKLLFGIAIVVFLTSGGYIYEQTNLVGGYQNKKAQLDWRIRYEKKYKALANLPQPTVKSVKTHVDLLTKEAKYRVKGSYLLKNESKQAIAKIWVGINREVNYFEVGVRAKRKSTVDQEFKQQFIELEKPLKPGDTLSMDFKLEVITSGFVPFNKENSVVENGSYIELEKFVPDFGYNSGLETSDERARKKAGLAPIIIDNATDSTYHLIDFETTISTAPDQQVVTVGQLQKEWTKDGRRYFHYKTTQPIDFMFALSSARYQVKTELYQGIALKLYYLKGHEYNLKDMLQGMKDALSYGAENYSPYQFKQLSLAELPQYNGAATAYAGVLFSAERLNFLTNYNKSLINHAYAIAAHETAHQWWANQLRSLSQPGADMFTESMAKYTEAILMEHRYGKMYLRKYLSFDNNLYFVYSATDQEERPLGKSYDQPYIYYQKGELVMYALKEMLGERKMNSVLSQLLMKYTNPNKKAGTEDLLAELYKVANSEQRQFIDESINKIVVYRMSLKVLQGKTLANGQYELKLQVNIEPSEKGGKTALQPNMTVDLATFGELKEDWTDRTQPLYLKKYHFTKRQTILSIVVPQKPKAVAIDPYAYYLDDNLQDNLQAIK</sequence>
<feature type="transmembrane region" description="Helical" evidence="1">
    <location>
        <begin position="403"/>
        <end position="426"/>
    </location>
</feature>
<proteinExistence type="predicted"/>
<dbReference type="Pfam" id="PF01433">
    <property type="entry name" value="Peptidase_M1"/>
    <property type="match status" value="1"/>
</dbReference>
<feature type="transmembrane region" description="Helical" evidence="1">
    <location>
        <begin position="247"/>
        <end position="264"/>
    </location>
</feature>
<evidence type="ECO:0000313" key="3">
    <source>
        <dbReference type="EMBL" id="MEE1944736.1"/>
    </source>
</evidence>
<comment type="caution">
    <text evidence="3">The sequence shown here is derived from an EMBL/GenBank/DDBJ whole genome shotgun (WGS) entry which is preliminary data.</text>
</comment>
<dbReference type="Gene3D" id="1.10.390.10">
    <property type="entry name" value="Neutral Protease Domain 2"/>
    <property type="match status" value="1"/>
</dbReference>
<gene>
    <name evidence="3" type="ORF">VRU48_06440</name>
</gene>
<evidence type="ECO:0000259" key="2">
    <source>
        <dbReference type="Pfam" id="PF01433"/>
    </source>
</evidence>
<protein>
    <submittedName>
        <fullName evidence="3">M1 family aminopeptidase</fullName>
    </submittedName>
</protein>
<keyword evidence="4" id="KW-1185">Reference proteome</keyword>
<evidence type="ECO:0000256" key="1">
    <source>
        <dbReference type="SAM" id="Phobius"/>
    </source>
</evidence>
<dbReference type="Proteomes" id="UP001336835">
    <property type="component" value="Unassembled WGS sequence"/>
</dbReference>
<feature type="transmembrane region" description="Helical" evidence="1">
    <location>
        <begin position="524"/>
        <end position="543"/>
    </location>
</feature>
<feature type="transmembrane region" description="Helical" evidence="1">
    <location>
        <begin position="564"/>
        <end position="583"/>
    </location>
</feature>
<feature type="transmembrane region" description="Helical" evidence="1">
    <location>
        <begin position="139"/>
        <end position="164"/>
    </location>
</feature>
<feature type="transmembrane region" description="Helical" evidence="1">
    <location>
        <begin position="446"/>
        <end position="464"/>
    </location>
</feature>
<feature type="transmembrane region" description="Helical" evidence="1">
    <location>
        <begin position="317"/>
        <end position="336"/>
    </location>
</feature>
<keyword evidence="1" id="KW-1133">Transmembrane helix</keyword>
<feature type="transmembrane region" description="Helical" evidence="1">
    <location>
        <begin position="471"/>
        <end position="490"/>
    </location>
</feature>
<dbReference type="GO" id="GO:0004177">
    <property type="term" value="F:aminopeptidase activity"/>
    <property type="evidence" value="ECO:0007669"/>
    <property type="project" value="UniProtKB-KW"/>
</dbReference>